<sequence length="100" mass="11061">MTRFGELWELCQQLRTAGEKDWKSLLELLDLPVPPQEPTSAHRAPAAARTHDGYLPVVQGRPTTPTTAKAQAHTQSTPIRLRKSADGHVEPEKDSPVTNE</sequence>
<accession>A0A4R8TH69</accession>
<feature type="compositionally biased region" description="Polar residues" evidence="1">
    <location>
        <begin position="61"/>
        <end position="78"/>
    </location>
</feature>
<evidence type="ECO:0000313" key="3">
    <source>
        <dbReference type="Proteomes" id="UP000295604"/>
    </source>
</evidence>
<dbReference type="EMBL" id="QAPF01000100">
    <property type="protein sequence ID" value="TEA16799.1"/>
    <property type="molecule type" value="Genomic_DNA"/>
</dbReference>
<proteinExistence type="predicted"/>
<reference evidence="2 3" key="1">
    <citation type="submission" date="2018-11" db="EMBL/GenBank/DDBJ databases">
        <title>Genome sequence and assembly of Colletotrichum sidae.</title>
        <authorList>
            <person name="Gan P."/>
            <person name="Shirasu K."/>
        </authorList>
    </citation>
    <scope>NUCLEOTIDE SEQUENCE [LARGE SCALE GENOMIC DNA]</scope>
    <source>
        <strain evidence="2 3">CBS 518.97</strain>
    </source>
</reference>
<dbReference type="AlphaFoldDB" id="A0A4R8TH69"/>
<organism evidence="2 3">
    <name type="scientific">Colletotrichum sidae</name>
    <dbReference type="NCBI Taxonomy" id="1347389"/>
    <lineage>
        <taxon>Eukaryota</taxon>
        <taxon>Fungi</taxon>
        <taxon>Dikarya</taxon>
        <taxon>Ascomycota</taxon>
        <taxon>Pezizomycotina</taxon>
        <taxon>Sordariomycetes</taxon>
        <taxon>Hypocreomycetidae</taxon>
        <taxon>Glomerellales</taxon>
        <taxon>Glomerellaceae</taxon>
        <taxon>Colletotrichum</taxon>
        <taxon>Colletotrichum orbiculare species complex</taxon>
    </lineage>
</organism>
<feature type="compositionally biased region" description="Basic and acidic residues" evidence="1">
    <location>
        <begin position="83"/>
        <end position="100"/>
    </location>
</feature>
<protein>
    <submittedName>
        <fullName evidence="2">Uncharacterized protein</fullName>
    </submittedName>
</protein>
<name>A0A4R8TH69_9PEZI</name>
<evidence type="ECO:0000256" key="1">
    <source>
        <dbReference type="SAM" id="MobiDB-lite"/>
    </source>
</evidence>
<feature type="region of interest" description="Disordered" evidence="1">
    <location>
        <begin position="32"/>
        <end position="100"/>
    </location>
</feature>
<keyword evidence="3" id="KW-1185">Reference proteome</keyword>
<dbReference type="Proteomes" id="UP000295604">
    <property type="component" value="Unassembled WGS sequence"/>
</dbReference>
<comment type="caution">
    <text evidence="2">The sequence shown here is derived from an EMBL/GenBank/DDBJ whole genome shotgun (WGS) entry which is preliminary data.</text>
</comment>
<gene>
    <name evidence="2" type="ORF">C8034_v000813</name>
</gene>
<evidence type="ECO:0000313" key="2">
    <source>
        <dbReference type="EMBL" id="TEA16799.1"/>
    </source>
</evidence>